<proteinExistence type="predicted"/>
<dbReference type="Gene3D" id="1.10.10.10">
    <property type="entry name" value="Winged helix-like DNA-binding domain superfamily/Winged helix DNA-binding domain"/>
    <property type="match status" value="1"/>
</dbReference>
<keyword evidence="6" id="KW-1185">Reference proteome</keyword>
<dbReference type="Proteomes" id="UP001501676">
    <property type="component" value="Unassembled WGS sequence"/>
</dbReference>
<name>A0ABP6SXL2_9ACTN</name>
<feature type="domain" description="HTH hxlR-type" evidence="4">
    <location>
        <begin position="13"/>
        <end position="111"/>
    </location>
</feature>
<dbReference type="SUPFAM" id="SSF46785">
    <property type="entry name" value="Winged helix' DNA-binding domain"/>
    <property type="match status" value="1"/>
</dbReference>
<dbReference type="InterPro" id="IPR002577">
    <property type="entry name" value="HTH_HxlR"/>
</dbReference>
<dbReference type="EMBL" id="BAAAYN010000017">
    <property type="protein sequence ID" value="GAA3386593.1"/>
    <property type="molecule type" value="Genomic_DNA"/>
</dbReference>
<dbReference type="RefSeq" id="WP_345728213.1">
    <property type="nucleotide sequence ID" value="NZ_BAAAYN010000017.1"/>
</dbReference>
<dbReference type="InterPro" id="IPR036390">
    <property type="entry name" value="WH_DNA-bd_sf"/>
</dbReference>
<protein>
    <submittedName>
        <fullName evidence="5">Helix-turn-helix domain-containing protein</fullName>
    </submittedName>
</protein>
<accession>A0ABP6SXL2</accession>
<gene>
    <name evidence="5" type="ORF">GCM10020369_24990</name>
</gene>
<evidence type="ECO:0000256" key="2">
    <source>
        <dbReference type="ARBA" id="ARBA00023125"/>
    </source>
</evidence>
<evidence type="ECO:0000313" key="6">
    <source>
        <dbReference type="Proteomes" id="UP001501676"/>
    </source>
</evidence>
<dbReference type="Pfam" id="PF01638">
    <property type="entry name" value="HxlR"/>
    <property type="match status" value="1"/>
</dbReference>
<organism evidence="5 6">
    <name type="scientific">Cryptosporangium minutisporangium</name>
    <dbReference type="NCBI Taxonomy" id="113569"/>
    <lineage>
        <taxon>Bacteria</taxon>
        <taxon>Bacillati</taxon>
        <taxon>Actinomycetota</taxon>
        <taxon>Actinomycetes</taxon>
        <taxon>Cryptosporangiales</taxon>
        <taxon>Cryptosporangiaceae</taxon>
        <taxon>Cryptosporangium</taxon>
    </lineage>
</organism>
<dbReference type="InterPro" id="IPR036388">
    <property type="entry name" value="WH-like_DNA-bd_sf"/>
</dbReference>
<sequence>MTPEAYLTAVGACPGHRVLDRLGDKWVSLVLKELGEGPCRSGELSRTLAGVSRKMLTQTLRGLERDGLVARTTTGGAPSQVEYRLTPLGRGLREAMLVVVGWAEAHIGEVDAARAAYDGNC</sequence>
<dbReference type="PROSITE" id="PS51118">
    <property type="entry name" value="HTH_HXLR"/>
    <property type="match status" value="1"/>
</dbReference>
<keyword evidence="1" id="KW-0805">Transcription regulation</keyword>
<evidence type="ECO:0000256" key="1">
    <source>
        <dbReference type="ARBA" id="ARBA00023015"/>
    </source>
</evidence>
<evidence type="ECO:0000259" key="4">
    <source>
        <dbReference type="PROSITE" id="PS51118"/>
    </source>
</evidence>
<dbReference type="PANTHER" id="PTHR33204">
    <property type="entry name" value="TRANSCRIPTIONAL REGULATOR, MARR FAMILY"/>
    <property type="match status" value="1"/>
</dbReference>
<evidence type="ECO:0000256" key="3">
    <source>
        <dbReference type="ARBA" id="ARBA00023163"/>
    </source>
</evidence>
<dbReference type="PANTHER" id="PTHR33204:SF18">
    <property type="entry name" value="TRANSCRIPTIONAL REGULATORY PROTEIN"/>
    <property type="match status" value="1"/>
</dbReference>
<evidence type="ECO:0000313" key="5">
    <source>
        <dbReference type="EMBL" id="GAA3386593.1"/>
    </source>
</evidence>
<comment type="caution">
    <text evidence="5">The sequence shown here is derived from an EMBL/GenBank/DDBJ whole genome shotgun (WGS) entry which is preliminary data.</text>
</comment>
<reference evidence="6" key="1">
    <citation type="journal article" date="2019" name="Int. J. Syst. Evol. Microbiol.">
        <title>The Global Catalogue of Microorganisms (GCM) 10K type strain sequencing project: providing services to taxonomists for standard genome sequencing and annotation.</title>
        <authorList>
            <consortium name="The Broad Institute Genomics Platform"/>
            <consortium name="The Broad Institute Genome Sequencing Center for Infectious Disease"/>
            <person name="Wu L."/>
            <person name="Ma J."/>
        </authorList>
    </citation>
    <scope>NUCLEOTIDE SEQUENCE [LARGE SCALE GENOMIC DNA]</scope>
    <source>
        <strain evidence="6">JCM 9458</strain>
    </source>
</reference>
<keyword evidence="3" id="KW-0804">Transcription</keyword>
<keyword evidence="2" id="KW-0238">DNA-binding</keyword>